<gene>
    <name evidence="2" type="ORF">FYJ72_14215</name>
</gene>
<reference evidence="2 3" key="1">
    <citation type="submission" date="2019-08" db="EMBL/GenBank/DDBJ databases">
        <title>In-depth cultivation of the pig gut microbiome towards novel bacterial diversity and tailored functional studies.</title>
        <authorList>
            <person name="Wylensek D."/>
            <person name="Hitch T.C.A."/>
            <person name="Clavel T."/>
        </authorList>
    </citation>
    <scope>NUCLEOTIDE SEQUENCE [LARGE SCALE GENOMIC DNA]</scope>
    <source>
        <strain evidence="2 3">LKV-178-WT-2C</strain>
    </source>
</reference>
<sequence>MIAKAKAISHGINAIRYMSGESEHKKHPEKIYHVCNQNLDADMDALGIWMMMNLISASRMDVKNNVIRIEISPSAEHTKDFSLSDWKKLWNDFIEEFDKQVIYDKKGKLVSDKTYLGCSMATVWLHKDSGSGTPHLHAAVSRMTEWGQMNNDHAIHLRAQRAAEIIARRYGWTTACEIRDNNLRKVSEDCMDIVRLMPHWSWDEYAYLLKRKGYDVRLRRDKEGIVRGYVLAKGNAKYKASELGCGRKLTAKNIETTWKLLHPQMRNVSASMNNPVQKPQKGISAGFKVDGSGIGAAGNTTAKFVDDTYSRAFNSYTERVPGTSRVSINIDGDVYERFIPKEIEDYFDMEFDFRSVANWKMLTNLATAYFTMLATPNVSVSGGGGSTGNDQKWGRDPREDEMEWAHRCAQAAIAALGKRARYGRRR</sequence>
<evidence type="ECO:0000313" key="2">
    <source>
        <dbReference type="EMBL" id="MST78775.1"/>
    </source>
</evidence>
<evidence type="ECO:0000313" key="3">
    <source>
        <dbReference type="Proteomes" id="UP000450161"/>
    </source>
</evidence>
<feature type="region of interest" description="Disordered" evidence="1">
    <location>
        <begin position="381"/>
        <end position="400"/>
    </location>
</feature>
<name>A0A6I2TZI1_9BACT</name>
<accession>A0A6I2TZI1</accession>
<proteinExistence type="predicted"/>
<comment type="caution">
    <text evidence="2">The sequence shown here is derived from an EMBL/GenBank/DDBJ whole genome shotgun (WGS) entry which is preliminary data.</text>
</comment>
<dbReference type="Proteomes" id="UP000450161">
    <property type="component" value="Unassembled WGS sequence"/>
</dbReference>
<evidence type="ECO:0000256" key="1">
    <source>
        <dbReference type="SAM" id="MobiDB-lite"/>
    </source>
</evidence>
<organism evidence="2 3">
    <name type="scientific">Segatella copri</name>
    <dbReference type="NCBI Taxonomy" id="165179"/>
    <lineage>
        <taxon>Bacteria</taxon>
        <taxon>Pseudomonadati</taxon>
        <taxon>Bacteroidota</taxon>
        <taxon>Bacteroidia</taxon>
        <taxon>Bacteroidales</taxon>
        <taxon>Prevotellaceae</taxon>
        <taxon>Segatella</taxon>
    </lineage>
</organism>
<dbReference type="AlphaFoldDB" id="A0A6I2TZI1"/>
<protein>
    <submittedName>
        <fullName evidence="2">Relaxase</fullName>
    </submittedName>
</protein>
<dbReference type="RefSeq" id="WP_154483272.1">
    <property type="nucleotide sequence ID" value="NZ_VUNF01000047.1"/>
</dbReference>
<dbReference type="EMBL" id="VUNF01000047">
    <property type="protein sequence ID" value="MST78775.1"/>
    <property type="molecule type" value="Genomic_DNA"/>
</dbReference>